<dbReference type="EMBL" id="LT828648">
    <property type="protein sequence ID" value="SLM46446.1"/>
    <property type="molecule type" value="Genomic_DNA"/>
</dbReference>
<protein>
    <submittedName>
        <fullName evidence="1">Uncharacterized protein</fullName>
    </submittedName>
</protein>
<sequence length="58" mass="6748">MRFHTMDFTANLLGFLRLIFTTRGIHIAYARHDSLNGYPLRFLHGSRVRRHSGTDSCL</sequence>
<gene>
    <name evidence="1" type="ORF">NSJP_0274</name>
</gene>
<name>A0A1W1I0C4_9BACT</name>
<dbReference type="Proteomes" id="UP000192042">
    <property type="component" value="Chromosome I"/>
</dbReference>
<dbReference type="KEGG" id="nja:NSJP_0274"/>
<organism evidence="1 2">
    <name type="scientific">Nitrospira japonica</name>
    <dbReference type="NCBI Taxonomy" id="1325564"/>
    <lineage>
        <taxon>Bacteria</taxon>
        <taxon>Pseudomonadati</taxon>
        <taxon>Nitrospirota</taxon>
        <taxon>Nitrospiria</taxon>
        <taxon>Nitrospirales</taxon>
        <taxon>Nitrospiraceae</taxon>
        <taxon>Nitrospira</taxon>
    </lineage>
</organism>
<proteinExistence type="predicted"/>
<evidence type="ECO:0000313" key="2">
    <source>
        <dbReference type="Proteomes" id="UP000192042"/>
    </source>
</evidence>
<keyword evidence="2" id="KW-1185">Reference proteome</keyword>
<reference evidence="1 2" key="1">
    <citation type="submission" date="2017-03" db="EMBL/GenBank/DDBJ databases">
        <authorList>
            <person name="Afonso C.L."/>
            <person name="Miller P.J."/>
            <person name="Scott M.A."/>
            <person name="Spackman E."/>
            <person name="Goraichik I."/>
            <person name="Dimitrov K.M."/>
            <person name="Suarez D.L."/>
            <person name="Swayne D.E."/>
        </authorList>
    </citation>
    <scope>NUCLEOTIDE SEQUENCE [LARGE SCALE GENOMIC DNA]</scope>
    <source>
        <strain evidence="1">Genome sequencing of Nitrospira japonica strain NJ11</strain>
    </source>
</reference>
<dbReference type="AlphaFoldDB" id="A0A1W1I0C4"/>
<accession>A0A1W1I0C4</accession>
<evidence type="ECO:0000313" key="1">
    <source>
        <dbReference type="EMBL" id="SLM46446.1"/>
    </source>
</evidence>
<dbReference type="STRING" id="1325564.NSJP_0274"/>